<protein>
    <submittedName>
        <fullName evidence="2">Bll7425 protein</fullName>
    </submittedName>
</protein>
<evidence type="ECO:0000313" key="2">
    <source>
        <dbReference type="EMBL" id="GAM55704.1"/>
    </source>
</evidence>
<organism evidence="2 3">
    <name type="scientific">Vibrio ishigakensis</name>
    <dbReference type="NCBI Taxonomy" id="1481914"/>
    <lineage>
        <taxon>Bacteria</taxon>
        <taxon>Pseudomonadati</taxon>
        <taxon>Pseudomonadota</taxon>
        <taxon>Gammaproteobacteria</taxon>
        <taxon>Vibrionales</taxon>
        <taxon>Vibrionaceae</taxon>
        <taxon>Vibrio</taxon>
    </lineage>
</organism>
<accession>A0A0B8NY96</accession>
<dbReference type="InterPro" id="IPR014917">
    <property type="entry name" value="DUF1800"/>
</dbReference>
<dbReference type="AlphaFoldDB" id="A0A0B8NY96"/>
<dbReference type="EMBL" id="BBRZ01000017">
    <property type="protein sequence ID" value="GAM55704.1"/>
    <property type="molecule type" value="Genomic_DNA"/>
</dbReference>
<reference evidence="2 3" key="1">
    <citation type="submission" date="2015-01" db="EMBL/GenBank/DDBJ databases">
        <title>Vibrio sp. C1 JCM 19231 whole genome shotgun sequence.</title>
        <authorList>
            <person name="Sawabe T."/>
            <person name="Meirelles P."/>
            <person name="Feng G."/>
            <person name="Sayaka M."/>
            <person name="Hattori M."/>
            <person name="Ohkuma M."/>
        </authorList>
    </citation>
    <scope>NUCLEOTIDE SEQUENCE [LARGE SCALE GENOMIC DNA]</scope>
    <source>
        <strain evidence="3">JCM 19231</strain>
    </source>
</reference>
<evidence type="ECO:0000313" key="3">
    <source>
        <dbReference type="Proteomes" id="UP000031671"/>
    </source>
</evidence>
<feature type="compositionally biased region" description="Basic residues" evidence="1">
    <location>
        <begin position="46"/>
        <end position="57"/>
    </location>
</feature>
<feature type="region of interest" description="Disordered" evidence="1">
    <location>
        <begin position="38"/>
        <end position="57"/>
    </location>
</feature>
<keyword evidence="3" id="KW-1185">Reference proteome</keyword>
<evidence type="ECO:0000256" key="1">
    <source>
        <dbReference type="SAM" id="MobiDB-lite"/>
    </source>
</evidence>
<proteinExistence type="predicted"/>
<comment type="caution">
    <text evidence="2">The sequence shown here is derived from an EMBL/GenBank/DDBJ whole genome shotgun (WGS) entry which is preliminary data.</text>
</comment>
<dbReference type="Pfam" id="PF08811">
    <property type="entry name" value="DUF1800"/>
    <property type="match status" value="1"/>
</dbReference>
<reference evidence="2 3" key="2">
    <citation type="submission" date="2015-01" db="EMBL/GenBank/DDBJ databases">
        <authorList>
            <consortium name="NBRP consortium"/>
            <person name="Sawabe T."/>
            <person name="Meirelles P."/>
            <person name="Feng G."/>
            <person name="Sayaka M."/>
            <person name="Hattori M."/>
            <person name="Ohkuma M."/>
        </authorList>
    </citation>
    <scope>NUCLEOTIDE SEQUENCE [LARGE SCALE GENOMIC DNA]</scope>
    <source>
        <strain evidence="3">JCM 19231</strain>
    </source>
</reference>
<dbReference type="Proteomes" id="UP000031671">
    <property type="component" value="Unassembled WGS sequence"/>
</dbReference>
<sequence>MHQLEREAIQPHLQGRFEDMLLAVEQHPAMLVYLNNAQSFGPNSRFGKRRKKDSMRT</sequence>
<gene>
    <name evidence="2" type="ORF">JCM19231_768</name>
</gene>
<name>A0A0B8NY96_9VIBR</name>